<sequence length="47" mass="5234">MSSYKPSPLIQTHYKTSSTSATCGYVIFIKAMECEPLIHSLVKNKAE</sequence>
<gene>
    <name evidence="1" type="ORF">GCWU000342_01250</name>
</gene>
<dbReference type="STRING" id="626523.GCWU000342_01250"/>
<proteinExistence type="predicted"/>
<dbReference type="AlphaFoldDB" id="C4GBF0"/>
<reference evidence="1" key="1">
    <citation type="submission" date="2009-04" db="EMBL/GenBank/DDBJ databases">
        <authorList>
            <person name="Weinstock G."/>
            <person name="Sodergren E."/>
            <person name="Clifton S."/>
            <person name="Fulton L."/>
            <person name="Fulton B."/>
            <person name="Courtney L."/>
            <person name="Fronick C."/>
            <person name="Harrison M."/>
            <person name="Strong C."/>
            <person name="Farmer C."/>
            <person name="Delahaunty K."/>
            <person name="Markovic C."/>
            <person name="Hall O."/>
            <person name="Minx P."/>
            <person name="Tomlinson C."/>
            <person name="Mitreva M."/>
            <person name="Nelson J."/>
            <person name="Hou S."/>
            <person name="Wollam A."/>
            <person name="Pepin K.H."/>
            <person name="Johnson M."/>
            <person name="Bhonagiri V."/>
            <person name="Nash W.E."/>
            <person name="Warren W."/>
            <person name="Chinwalla A."/>
            <person name="Mardis E.R."/>
            <person name="Wilson R.K."/>
        </authorList>
    </citation>
    <scope>NUCLEOTIDE SEQUENCE [LARGE SCALE GENOMIC DNA]</scope>
    <source>
        <strain evidence="1">DSM 14600</strain>
    </source>
</reference>
<evidence type="ECO:0000313" key="1">
    <source>
        <dbReference type="EMBL" id="EEP28442.1"/>
    </source>
</evidence>
<organism evidence="1 2">
    <name type="scientific">Shuttleworthella satelles DSM 14600</name>
    <dbReference type="NCBI Taxonomy" id="626523"/>
    <lineage>
        <taxon>Bacteria</taxon>
        <taxon>Bacillati</taxon>
        <taxon>Bacillota</taxon>
        <taxon>Clostridia</taxon>
        <taxon>Lachnospirales</taxon>
        <taxon>Lachnospiraceae</taxon>
        <taxon>Shuttleworthella</taxon>
    </lineage>
</organism>
<accession>C4GBF0</accession>
<dbReference type="HOGENOM" id="CLU_3173169_0_0_9"/>
<dbReference type="Proteomes" id="UP000003494">
    <property type="component" value="Unassembled WGS sequence"/>
</dbReference>
<protein>
    <submittedName>
        <fullName evidence="1">Uncharacterized protein</fullName>
    </submittedName>
</protein>
<keyword evidence="2" id="KW-1185">Reference proteome</keyword>
<name>C4GBF0_9FIRM</name>
<comment type="caution">
    <text evidence="1">The sequence shown here is derived from an EMBL/GenBank/DDBJ whole genome shotgun (WGS) entry which is preliminary data.</text>
</comment>
<evidence type="ECO:0000313" key="2">
    <source>
        <dbReference type="Proteomes" id="UP000003494"/>
    </source>
</evidence>
<dbReference type="EMBL" id="ACIP02000002">
    <property type="protein sequence ID" value="EEP28442.1"/>
    <property type="molecule type" value="Genomic_DNA"/>
</dbReference>